<proteinExistence type="predicted"/>
<dbReference type="Proteomes" id="UP000275078">
    <property type="component" value="Unassembled WGS sequence"/>
</dbReference>
<keyword evidence="4" id="KW-1185">Reference proteome</keyword>
<evidence type="ECO:0000256" key="1">
    <source>
        <dbReference type="SAM" id="MobiDB-lite"/>
    </source>
</evidence>
<reference evidence="3 4" key="1">
    <citation type="journal article" date="2018" name="Nat. Ecol. Evol.">
        <title>Pezizomycetes genomes reveal the molecular basis of ectomycorrhizal truffle lifestyle.</title>
        <authorList>
            <person name="Murat C."/>
            <person name="Payen T."/>
            <person name="Noel B."/>
            <person name="Kuo A."/>
            <person name="Morin E."/>
            <person name="Chen J."/>
            <person name="Kohler A."/>
            <person name="Krizsan K."/>
            <person name="Balestrini R."/>
            <person name="Da Silva C."/>
            <person name="Montanini B."/>
            <person name="Hainaut M."/>
            <person name="Levati E."/>
            <person name="Barry K.W."/>
            <person name="Belfiori B."/>
            <person name="Cichocki N."/>
            <person name="Clum A."/>
            <person name="Dockter R.B."/>
            <person name="Fauchery L."/>
            <person name="Guy J."/>
            <person name="Iotti M."/>
            <person name="Le Tacon F."/>
            <person name="Lindquist E.A."/>
            <person name="Lipzen A."/>
            <person name="Malagnac F."/>
            <person name="Mello A."/>
            <person name="Molinier V."/>
            <person name="Miyauchi S."/>
            <person name="Poulain J."/>
            <person name="Riccioni C."/>
            <person name="Rubini A."/>
            <person name="Sitrit Y."/>
            <person name="Splivallo R."/>
            <person name="Traeger S."/>
            <person name="Wang M."/>
            <person name="Zifcakova L."/>
            <person name="Wipf D."/>
            <person name="Zambonelli A."/>
            <person name="Paolocci F."/>
            <person name="Nowrousian M."/>
            <person name="Ottonello S."/>
            <person name="Baldrian P."/>
            <person name="Spatafora J.W."/>
            <person name="Henrissat B."/>
            <person name="Nagy L.G."/>
            <person name="Aury J.M."/>
            <person name="Wincker P."/>
            <person name="Grigoriev I.V."/>
            <person name="Bonfante P."/>
            <person name="Martin F.M."/>
        </authorList>
    </citation>
    <scope>NUCLEOTIDE SEQUENCE [LARGE SCALE GENOMIC DNA]</scope>
    <source>
        <strain evidence="3 4">RN42</strain>
    </source>
</reference>
<feature type="compositionally biased region" description="Basic and acidic residues" evidence="1">
    <location>
        <begin position="271"/>
        <end position="281"/>
    </location>
</feature>
<dbReference type="PANTHER" id="PTHR48148">
    <property type="entry name" value="KERATINOCYTE PROLINE-RICH PROTEIN"/>
    <property type="match status" value="1"/>
</dbReference>
<feature type="compositionally biased region" description="Basic and acidic residues" evidence="1">
    <location>
        <begin position="249"/>
        <end position="263"/>
    </location>
</feature>
<name>A0A3N4IS42_ASCIM</name>
<dbReference type="STRING" id="1160509.A0A3N4IS42"/>
<dbReference type="InterPro" id="IPR024752">
    <property type="entry name" value="Myb/SANT-like_dom"/>
</dbReference>
<protein>
    <recommendedName>
        <fullName evidence="2">Myb/SANT-like domain-containing protein</fullName>
    </recommendedName>
</protein>
<feature type="region of interest" description="Disordered" evidence="1">
    <location>
        <begin position="375"/>
        <end position="407"/>
    </location>
</feature>
<dbReference type="OrthoDB" id="76215at2759"/>
<feature type="compositionally biased region" description="Low complexity" evidence="1">
    <location>
        <begin position="13"/>
        <end position="30"/>
    </location>
</feature>
<accession>A0A3N4IS42</accession>
<evidence type="ECO:0000259" key="2">
    <source>
        <dbReference type="Pfam" id="PF12776"/>
    </source>
</evidence>
<feature type="compositionally biased region" description="Polar residues" evidence="1">
    <location>
        <begin position="309"/>
        <end position="325"/>
    </location>
</feature>
<feature type="domain" description="Myb/SANT-like" evidence="2">
    <location>
        <begin position="111"/>
        <end position="208"/>
    </location>
</feature>
<dbReference type="PANTHER" id="PTHR48148:SF3">
    <property type="entry name" value="KERATINOCYTE PROLINE-RICH PROTEIN"/>
    <property type="match status" value="1"/>
</dbReference>
<sequence>MGRTTRQSSKILKSPTTEEPAPTKTAPTPTSKRKQPPTSEAQVVPSPEAQDSPEQTPSPSPDDDVEELTLLNQLEIEGAAHAHRDKRPRPSTYKEPSPDHEADANPRRRLKWTPLMTQTLLSTLVAQRHLRTETGFPRSVWDSVAQTVLQTADVKPADRPLVTGPKCQGKVENLKRDYDLWKGLGHSEKFTALYEDGSITGTEEDWAEEIKHTPRVALFKKDGLKGTKEMCTVFERVSPRLVPKEVRKCGEDPHARERFRKENPSYQTPMIDKEGEDRRMVDTAASGSIEQSKERRSSFQPATARSVLQEAQNQPQARTVPTTPVQVREFSMGPTEPNPLLRNPLDREAIMRMSTPQPGQAQAAPAPQAQLQLQRTNVPPPQPAPQQNNTPHLHPAPQTEPQPVRQSLGLAPIPRPVITPRPTVTAPPQVIIPVLPPRLPNAVNTIRAAHHMHKQCLSPTGGETIRKAVASVVNRYKNVWPSSVLIRAVNVMEDEVLASTWSALCLNATPEVRDEWLRNKIEEGVGM</sequence>
<feature type="compositionally biased region" description="Polar residues" evidence="1">
    <location>
        <begin position="1"/>
        <end position="11"/>
    </location>
</feature>
<feature type="region of interest" description="Disordered" evidence="1">
    <location>
        <begin position="249"/>
        <end position="342"/>
    </location>
</feature>
<dbReference type="Pfam" id="PF12776">
    <property type="entry name" value="Myb_DNA-bind_3"/>
    <property type="match status" value="1"/>
</dbReference>
<dbReference type="EMBL" id="ML119645">
    <property type="protein sequence ID" value="RPA88227.1"/>
    <property type="molecule type" value="Genomic_DNA"/>
</dbReference>
<feature type="compositionally biased region" description="Basic and acidic residues" evidence="1">
    <location>
        <begin position="96"/>
        <end position="106"/>
    </location>
</feature>
<organism evidence="3 4">
    <name type="scientific">Ascobolus immersus RN42</name>
    <dbReference type="NCBI Taxonomy" id="1160509"/>
    <lineage>
        <taxon>Eukaryota</taxon>
        <taxon>Fungi</taxon>
        <taxon>Dikarya</taxon>
        <taxon>Ascomycota</taxon>
        <taxon>Pezizomycotina</taxon>
        <taxon>Pezizomycetes</taxon>
        <taxon>Pezizales</taxon>
        <taxon>Ascobolaceae</taxon>
        <taxon>Ascobolus</taxon>
    </lineage>
</organism>
<evidence type="ECO:0000313" key="4">
    <source>
        <dbReference type="Proteomes" id="UP000275078"/>
    </source>
</evidence>
<gene>
    <name evidence="3" type="ORF">BJ508DRAFT_410093</name>
</gene>
<evidence type="ECO:0000313" key="3">
    <source>
        <dbReference type="EMBL" id="RPA88227.1"/>
    </source>
</evidence>
<dbReference type="AlphaFoldDB" id="A0A3N4IS42"/>
<feature type="region of interest" description="Disordered" evidence="1">
    <location>
        <begin position="1"/>
        <end position="109"/>
    </location>
</feature>